<evidence type="ECO:0000313" key="10">
    <source>
        <dbReference type="EMBL" id="RAK60281.1"/>
    </source>
</evidence>
<protein>
    <recommendedName>
        <fullName evidence="9">Glycosyltransferase RgtA/B/C/D-like domain-containing protein</fullName>
    </recommendedName>
</protein>
<feature type="transmembrane region" description="Helical" evidence="8">
    <location>
        <begin position="352"/>
        <end position="370"/>
    </location>
</feature>
<name>A0A328B1E2_9CAUL</name>
<keyword evidence="5 8" id="KW-0812">Transmembrane</keyword>
<dbReference type="GO" id="GO:0009103">
    <property type="term" value="P:lipopolysaccharide biosynthetic process"/>
    <property type="evidence" value="ECO:0007669"/>
    <property type="project" value="UniProtKB-ARBA"/>
</dbReference>
<feature type="domain" description="Glycosyltransferase RgtA/B/C/D-like" evidence="9">
    <location>
        <begin position="92"/>
        <end position="262"/>
    </location>
</feature>
<dbReference type="Proteomes" id="UP000249842">
    <property type="component" value="Unassembled WGS sequence"/>
</dbReference>
<dbReference type="GO" id="GO:0016763">
    <property type="term" value="F:pentosyltransferase activity"/>
    <property type="evidence" value="ECO:0007669"/>
    <property type="project" value="TreeGrafter"/>
</dbReference>
<dbReference type="InterPro" id="IPR038731">
    <property type="entry name" value="RgtA/B/C-like"/>
</dbReference>
<feature type="transmembrane region" description="Helical" evidence="8">
    <location>
        <begin position="49"/>
        <end position="70"/>
    </location>
</feature>
<feature type="transmembrane region" description="Helical" evidence="8">
    <location>
        <begin position="207"/>
        <end position="232"/>
    </location>
</feature>
<keyword evidence="7 8" id="KW-0472">Membrane</keyword>
<keyword evidence="2" id="KW-1003">Cell membrane</keyword>
<accession>A0A328B1E2</accession>
<organism evidence="10 11">
    <name type="scientific">Phenylobacterium hankyongense</name>
    <dbReference type="NCBI Taxonomy" id="1813876"/>
    <lineage>
        <taxon>Bacteria</taxon>
        <taxon>Pseudomonadati</taxon>
        <taxon>Pseudomonadota</taxon>
        <taxon>Alphaproteobacteria</taxon>
        <taxon>Caulobacterales</taxon>
        <taxon>Caulobacteraceae</taxon>
        <taxon>Phenylobacterium</taxon>
    </lineage>
</organism>
<dbReference type="InterPro" id="IPR050297">
    <property type="entry name" value="LipidA_mod_glycosyltrf_83"/>
</dbReference>
<comment type="subcellular location">
    <subcellularLocation>
        <location evidence="1">Cell membrane</location>
        <topology evidence="1">Multi-pass membrane protein</topology>
    </subcellularLocation>
</comment>
<dbReference type="RefSeq" id="WP_111457574.1">
    <property type="nucleotide sequence ID" value="NZ_QFYP01000001.1"/>
</dbReference>
<keyword evidence="3" id="KW-0328">Glycosyltransferase</keyword>
<dbReference type="GO" id="GO:0005886">
    <property type="term" value="C:plasma membrane"/>
    <property type="evidence" value="ECO:0007669"/>
    <property type="project" value="UniProtKB-SubCell"/>
</dbReference>
<dbReference type="EMBL" id="QFYP01000001">
    <property type="protein sequence ID" value="RAK60281.1"/>
    <property type="molecule type" value="Genomic_DNA"/>
</dbReference>
<reference evidence="11" key="1">
    <citation type="submission" date="2018-05" db="EMBL/GenBank/DDBJ databases">
        <authorList>
            <person name="Li X."/>
        </authorList>
    </citation>
    <scope>NUCLEOTIDE SEQUENCE [LARGE SCALE GENOMIC DNA]</scope>
    <source>
        <strain evidence="11">HKS-05</strain>
    </source>
</reference>
<dbReference type="Pfam" id="PF13231">
    <property type="entry name" value="PMT_2"/>
    <property type="match status" value="1"/>
</dbReference>
<feature type="transmembrane region" description="Helical" evidence="8">
    <location>
        <begin position="244"/>
        <end position="264"/>
    </location>
</feature>
<evidence type="ECO:0000256" key="2">
    <source>
        <dbReference type="ARBA" id="ARBA00022475"/>
    </source>
</evidence>
<sequence length="552" mass="59088">MNAIPPASRAGRETTTRPVVAAPYAPDAGLPWPGLARLPAWLRLADPQVAAAVAIISAFTVLRLLAAAWVGLGVDEAYTLAISRRLALSYYDHPPLHQWIVHLFGDVLGYGRAARLPFVLLFAGSSWMLFRLTRHLFGARAGVWAVVALNLSAFFSVIAGGWVLPDGPLIFCLLAAADQLARILFPAPAALGARASGSMRAWALAGIWIGLAGLSKYQAILYAAGLVILLAASRADRGQLKRPGPYVAALIAAVIVSPVIVWNAQHHWVSFLFQGGRGLPGHGLRPGGPVVAFLGQAAVMLPWVMAPLVMALWRPGPAGWGSRRRWFCLALSGPAILLFTLTPIWGQASLPHWAMPGWLFVMPLAGEFMARESAVKPWPRTWAALSFCAFLALWSFVVVEAATGWLGRAWPAVFTHGDPTLESVEWTSAQVLDHSAVMADPGLFLIAAKWNEAGRLVEAFGARRPIVVASSDPRGFAYDGAPGSLVGRDGLLVVERPDAETTLARLRPCFATVQPAGSVQFGRQGSPEVRLETFVGRRLSAHCAGLGTLPPR</sequence>
<comment type="caution">
    <text evidence="10">The sequence shown here is derived from an EMBL/GenBank/DDBJ whole genome shotgun (WGS) entry which is preliminary data.</text>
</comment>
<feature type="transmembrane region" description="Helical" evidence="8">
    <location>
        <begin position="325"/>
        <end position="346"/>
    </location>
</feature>
<proteinExistence type="predicted"/>
<keyword evidence="6 8" id="KW-1133">Transmembrane helix</keyword>
<evidence type="ECO:0000256" key="4">
    <source>
        <dbReference type="ARBA" id="ARBA00022679"/>
    </source>
</evidence>
<evidence type="ECO:0000256" key="6">
    <source>
        <dbReference type="ARBA" id="ARBA00022989"/>
    </source>
</evidence>
<evidence type="ECO:0000256" key="3">
    <source>
        <dbReference type="ARBA" id="ARBA00022676"/>
    </source>
</evidence>
<feature type="transmembrane region" description="Helical" evidence="8">
    <location>
        <begin position="382"/>
        <end position="406"/>
    </location>
</feature>
<evidence type="ECO:0000256" key="8">
    <source>
        <dbReference type="SAM" id="Phobius"/>
    </source>
</evidence>
<feature type="transmembrane region" description="Helical" evidence="8">
    <location>
        <begin position="290"/>
        <end position="313"/>
    </location>
</feature>
<dbReference type="PANTHER" id="PTHR33908:SF11">
    <property type="entry name" value="MEMBRANE PROTEIN"/>
    <property type="match status" value="1"/>
</dbReference>
<evidence type="ECO:0000256" key="5">
    <source>
        <dbReference type="ARBA" id="ARBA00022692"/>
    </source>
</evidence>
<evidence type="ECO:0000259" key="9">
    <source>
        <dbReference type="Pfam" id="PF13231"/>
    </source>
</evidence>
<dbReference type="AlphaFoldDB" id="A0A328B1E2"/>
<keyword evidence="11" id="KW-1185">Reference proteome</keyword>
<keyword evidence="4" id="KW-0808">Transferase</keyword>
<evidence type="ECO:0000313" key="11">
    <source>
        <dbReference type="Proteomes" id="UP000249842"/>
    </source>
</evidence>
<dbReference type="OrthoDB" id="9811222at2"/>
<evidence type="ECO:0000256" key="7">
    <source>
        <dbReference type="ARBA" id="ARBA00023136"/>
    </source>
</evidence>
<evidence type="ECO:0000256" key="1">
    <source>
        <dbReference type="ARBA" id="ARBA00004651"/>
    </source>
</evidence>
<feature type="transmembrane region" description="Helical" evidence="8">
    <location>
        <begin position="113"/>
        <end position="130"/>
    </location>
</feature>
<gene>
    <name evidence="10" type="ORF">DJ021_10920</name>
</gene>
<feature type="transmembrane region" description="Helical" evidence="8">
    <location>
        <begin position="142"/>
        <end position="164"/>
    </location>
</feature>
<dbReference type="PANTHER" id="PTHR33908">
    <property type="entry name" value="MANNOSYLTRANSFERASE YKCB-RELATED"/>
    <property type="match status" value="1"/>
</dbReference>